<gene>
    <name evidence="1" type="ordered locus">sce6156</name>
</gene>
<accession>A9GGG6</accession>
<dbReference type="BioCyc" id="SCEL448385:SCE_RS31625-MONOMER"/>
<dbReference type="Proteomes" id="UP000002139">
    <property type="component" value="Chromosome"/>
</dbReference>
<keyword evidence="2" id="KW-1185">Reference proteome</keyword>
<proteinExistence type="predicted"/>
<reference evidence="1 2" key="1">
    <citation type="journal article" date="2007" name="Nat. Biotechnol.">
        <title>Complete genome sequence of the myxobacterium Sorangium cellulosum.</title>
        <authorList>
            <person name="Schneiker S."/>
            <person name="Perlova O."/>
            <person name="Kaiser O."/>
            <person name="Gerth K."/>
            <person name="Alici A."/>
            <person name="Altmeyer M.O."/>
            <person name="Bartels D."/>
            <person name="Bekel T."/>
            <person name="Beyer S."/>
            <person name="Bode E."/>
            <person name="Bode H.B."/>
            <person name="Bolten C.J."/>
            <person name="Choudhuri J.V."/>
            <person name="Doss S."/>
            <person name="Elnakady Y.A."/>
            <person name="Frank B."/>
            <person name="Gaigalat L."/>
            <person name="Goesmann A."/>
            <person name="Groeger C."/>
            <person name="Gross F."/>
            <person name="Jelsbak L."/>
            <person name="Jelsbak L."/>
            <person name="Kalinowski J."/>
            <person name="Kegler C."/>
            <person name="Knauber T."/>
            <person name="Konietzny S."/>
            <person name="Kopp M."/>
            <person name="Krause L."/>
            <person name="Krug D."/>
            <person name="Linke B."/>
            <person name="Mahmud T."/>
            <person name="Martinez-Arias R."/>
            <person name="McHardy A.C."/>
            <person name="Merai M."/>
            <person name="Meyer F."/>
            <person name="Mormann S."/>
            <person name="Munoz-Dorado J."/>
            <person name="Perez J."/>
            <person name="Pradella S."/>
            <person name="Rachid S."/>
            <person name="Raddatz G."/>
            <person name="Rosenau F."/>
            <person name="Rueckert C."/>
            <person name="Sasse F."/>
            <person name="Scharfe M."/>
            <person name="Schuster S.C."/>
            <person name="Suen G."/>
            <person name="Treuner-Lange A."/>
            <person name="Velicer G.J."/>
            <person name="Vorholter F.-J."/>
            <person name="Weissman K.J."/>
            <person name="Welch R.D."/>
            <person name="Wenzel S.C."/>
            <person name="Whitworth D.E."/>
            <person name="Wilhelm S."/>
            <person name="Wittmann C."/>
            <person name="Bloecker H."/>
            <person name="Puehler A."/>
            <person name="Mueller R."/>
        </authorList>
    </citation>
    <scope>NUCLEOTIDE SEQUENCE [LARGE SCALE GENOMIC DNA]</scope>
    <source>
        <strain evidence="2">So ce56</strain>
    </source>
</reference>
<dbReference type="STRING" id="448385.sce6156"/>
<dbReference type="EMBL" id="AM746676">
    <property type="protein sequence ID" value="CAN96324.1"/>
    <property type="molecule type" value="Genomic_DNA"/>
</dbReference>
<name>A9GGG6_SORC5</name>
<evidence type="ECO:0000313" key="2">
    <source>
        <dbReference type="Proteomes" id="UP000002139"/>
    </source>
</evidence>
<dbReference type="KEGG" id="scl:sce6156"/>
<evidence type="ECO:0000313" key="1">
    <source>
        <dbReference type="EMBL" id="CAN96324.1"/>
    </source>
</evidence>
<dbReference type="HOGENOM" id="CLU_849677_0_0_7"/>
<sequence>MVGAGAPAHPVARGGAWWRGSLDLSSGVVTVLRKLPPPDFRYVWLHPEPGSTGALAAAGTAGLAGASAAVWSAGSHALSLGLIAMGSALGLLALVRAEHRPPIQRGAREVTMAIVPWGIVVDPDTEPRVLRWPAVKQVNVDVSHTMRGGTPAVVSSVVTVHTEREVLAGRAAGAVDLERLLANLEGYAQEASRPVAADVEGLTVLGDGVTEPIAVALLQAADGICATSRGDAQLALPGGGYRTAAARAAAPETIAVLRSALSWSYDCPADPRPLAAILAGAFGAVELVPELLRLASSPHPVVAAFGKAAALRLGAPPNRAGSLDEVAAFLFEEDVEIGKRWIASGPTLCLRPRAQAC</sequence>
<organism evidence="1 2">
    <name type="scientific">Sorangium cellulosum (strain So ce56)</name>
    <name type="common">Polyangium cellulosum (strain So ce56)</name>
    <dbReference type="NCBI Taxonomy" id="448385"/>
    <lineage>
        <taxon>Bacteria</taxon>
        <taxon>Pseudomonadati</taxon>
        <taxon>Myxococcota</taxon>
        <taxon>Polyangia</taxon>
        <taxon>Polyangiales</taxon>
        <taxon>Polyangiaceae</taxon>
        <taxon>Sorangium</taxon>
    </lineage>
</organism>
<dbReference type="AlphaFoldDB" id="A9GGG6"/>
<protein>
    <submittedName>
        <fullName evidence="1">Uncharacterized protein</fullName>
    </submittedName>
</protein>